<evidence type="ECO:0000256" key="8">
    <source>
        <dbReference type="ARBA" id="ARBA00023136"/>
    </source>
</evidence>
<dbReference type="GO" id="GO:0005768">
    <property type="term" value="C:endosome"/>
    <property type="evidence" value="ECO:0007669"/>
    <property type="project" value="TreeGrafter"/>
</dbReference>
<evidence type="ECO:0000256" key="2">
    <source>
        <dbReference type="ARBA" id="ARBA00008361"/>
    </source>
</evidence>
<gene>
    <name evidence="12" type="ORF">Sango_0699000</name>
</gene>
<evidence type="ECO:0000256" key="6">
    <source>
        <dbReference type="ARBA" id="ARBA00022968"/>
    </source>
</evidence>
<keyword evidence="13" id="KW-1185">Reference proteome</keyword>
<reference evidence="12" key="2">
    <citation type="journal article" date="2024" name="Plant">
        <title>Genomic evolution and insights into agronomic trait innovations of Sesamum species.</title>
        <authorList>
            <person name="Miao H."/>
            <person name="Wang L."/>
            <person name="Qu L."/>
            <person name="Liu H."/>
            <person name="Sun Y."/>
            <person name="Le M."/>
            <person name="Wang Q."/>
            <person name="Wei S."/>
            <person name="Zheng Y."/>
            <person name="Lin W."/>
            <person name="Duan Y."/>
            <person name="Cao H."/>
            <person name="Xiong S."/>
            <person name="Wang X."/>
            <person name="Wei L."/>
            <person name="Li C."/>
            <person name="Ma Q."/>
            <person name="Ju M."/>
            <person name="Zhao R."/>
            <person name="Li G."/>
            <person name="Mu C."/>
            <person name="Tian Q."/>
            <person name="Mei H."/>
            <person name="Zhang T."/>
            <person name="Gao T."/>
            <person name="Zhang H."/>
        </authorList>
    </citation>
    <scope>NUCLEOTIDE SEQUENCE</scope>
    <source>
        <strain evidence="12">K16</strain>
    </source>
</reference>
<protein>
    <submittedName>
        <fullName evidence="12">Methyltransferase PMT11</fullName>
    </submittedName>
</protein>
<comment type="subcellular location">
    <subcellularLocation>
        <location evidence="1">Golgi apparatus membrane</location>
        <topology evidence="1">Single-pass type II membrane protein</topology>
    </subcellularLocation>
</comment>
<dbReference type="PANTHER" id="PTHR10108">
    <property type="entry name" value="SAM-DEPENDENT METHYLTRANSFERASE"/>
    <property type="match status" value="1"/>
</dbReference>
<dbReference type="InterPro" id="IPR029063">
    <property type="entry name" value="SAM-dependent_MTases_sf"/>
</dbReference>
<dbReference type="GO" id="GO:0005802">
    <property type="term" value="C:trans-Golgi network"/>
    <property type="evidence" value="ECO:0007669"/>
    <property type="project" value="TreeGrafter"/>
</dbReference>
<keyword evidence="5 11" id="KW-0812">Transmembrane</keyword>
<evidence type="ECO:0000256" key="5">
    <source>
        <dbReference type="ARBA" id="ARBA00022692"/>
    </source>
</evidence>
<keyword evidence="8 11" id="KW-0472">Membrane</keyword>
<keyword evidence="6" id="KW-0735">Signal-anchor</keyword>
<evidence type="ECO:0000313" key="12">
    <source>
        <dbReference type="EMBL" id="KAK4403304.1"/>
    </source>
</evidence>
<comment type="caution">
    <text evidence="12">The sequence shown here is derived from an EMBL/GenBank/DDBJ whole genome shotgun (WGS) entry which is preliminary data.</text>
</comment>
<dbReference type="PANTHER" id="PTHR10108:SF979">
    <property type="entry name" value="METHYLTRANSFERASE PMT11-RELATED"/>
    <property type="match status" value="1"/>
</dbReference>
<feature type="region of interest" description="Disordered" evidence="10">
    <location>
        <begin position="251"/>
        <end position="283"/>
    </location>
</feature>
<evidence type="ECO:0000256" key="1">
    <source>
        <dbReference type="ARBA" id="ARBA00004323"/>
    </source>
</evidence>
<feature type="transmembrane region" description="Helical" evidence="11">
    <location>
        <begin position="144"/>
        <end position="164"/>
    </location>
</feature>
<evidence type="ECO:0000256" key="10">
    <source>
        <dbReference type="SAM" id="MobiDB-lite"/>
    </source>
</evidence>
<evidence type="ECO:0000313" key="13">
    <source>
        <dbReference type="Proteomes" id="UP001289374"/>
    </source>
</evidence>
<sequence length="851" mass="95774">MVAVLVLVSQIFWCWLLIECFGWGTIGAAVAYDLTSWATGVVQFVYVVGWCRDGWKGFSSSMFRDIWAFVKLSLASAVMLCLELCKEMQKAVAQLSGFLWSYHALLNSVSTCDIRRVEWQALVAYINLACYYIFGLPLDNLLGIWGGMIAGVALQTLLLLLVVYRTNWSKEGIGSGVGASDLCKSATLIKISGFLLISVVFFYLGKHFSDGSSQQLIFFSSHQNPEPQNTPSSPAVALSPNLNKTFDVSSLVMLPPHPSPENEPLTPPPSPPPPSPPPALKRMGVVDENGRMTDDFEVGEYDPELVENWAKTNESEGLESDGKGDKVRVRINKFPLCPESMREYIPCLDNEEAIKKLNSAEKGEKFERHCPEEGKGLNCLVPAPKGYRTPIPWPRSRDEVWFSNVPHARLAEDKGGQNWIAIDKDKFKFPGGGTQFIHGADQYLDQIEKMVPEIAFGRHTRVALDIGCGVASFGAYLLSRNVITLSVAPKDVHENQIQFALERGVPAMVAAFATRRLLYPSQGFDLVHCSRCRINWTRDDGILLLEVNRMLRAGGYFAWAAQPVYKHEAALEEQWEDMINLTSRLCWTLVKKEGYIAIWQKPFNNSCYLHREEGTRPPLCEPNDDPDNVWYVDLKACITRLPEEGYGSNVTAWPERLQNPPDRLQSIQIDAYISRKELFRAESIYWKEIIEGYIRGLHWGKYKLRNVLDMRAGFGGFAAALIENKLNCWVLNVVPVSGPNTLPVIYDRGLIGVMHDWCEPFDTYPRTYDLLHAAGLFSVERKRCNISTIMLEMDRILRPGGRVYIRDSVAVMDELQEIGTALGWHVTLRDTSEGPHASYRILTGDKRLLRA</sequence>
<accession>A0AAE1X282</accession>
<organism evidence="12 13">
    <name type="scientific">Sesamum angolense</name>
    <dbReference type="NCBI Taxonomy" id="2727404"/>
    <lineage>
        <taxon>Eukaryota</taxon>
        <taxon>Viridiplantae</taxon>
        <taxon>Streptophyta</taxon>
        <taxon>Embryophyta</taxon>
        <taxon>Tracheophyta</taxon>
        <taxon>Spermatophyta</taxon>
        <taxon>Magnoliopsida</taxon>
        <taxon>eudicotyledons</taxon>
        <taxon>Gunneridae</taxon>
        <taxon>Pentapetalae</taxon>
        <taxon>asterids</taxon>
        <taxon>lamiids</taxon>
        <taxon>Lamiales</taxon>
        <taxon>Pedaliaceae</taxon>
        <taxon>Sesamum</taxon>
    </lineage>
</organism>
<dbReference type="GO" id="GO:0032259">
    <property type="term" value="P:methylation"/>
    <property type="evidence" value="ECO:0007669"/>
    <property type="project" value="UniProtKB-KW"/>
</dbReference>
<feature type="transmembrane region" description="Helical" evidence="11">
    <location>
        <begin position="119"/>
        <end position="138"/>
    </location>
</feature>
<comment type="similarity">
    <text evidence="2">Belongs to the methyltransferase superfamily.</text>
</comment>
<dbReference type="GO" id="GO:0008168">
    <property type="term" value="F:methyltransferase activity"/>
    <property type="evidence" value="ECO:0007669"/>
    <property type="project" value="UniProtKB-KW"/>
</dbReference>
<feature type="transmembrane region" description="Helical" evidence="11">
    <location>
        <begin position="66"/>
        <end position="85"/>
    </location>
</feature>
<dbReference type="FunFam" id="3.40.50.150:FF:000043">
    <property type="entry name" value="probable methyltransferase PMT3"/>
    <property type="match status" value="1"/>
</dbReference>
<dbReference type="AlphaFoldDB" id="A0AAE1X282"/>
<reference evidence="12" key="1">
    <citation type="submission" date="2020-06" db="EMBL/GenBank/DDBJ databases">
        <authorList>
            <person name="Li T."/>
            <person name="Hu X."/>
            <person name="Zhang T."/>
            <person name="Song X."/>
            <person name="Zhang H."/>
            <person name="Dai N."/>
            <person name="Sheng W."/>
            <person name="Hou X."/>
            <person name="Wei L."/>
        </authorList>
    </citation>
    <scope>NUCLEOTIDE SEQUENCE</scope>
    <source>
        <strain evidence="12">K16</strain>
        <tissue evidence="12">Leaf</tissue>
    </source>
</reference>
<evidence type="ECO:0000256" key="7">
    <source>
        <dbReference type="ARBA" id="ARBA00022989"/>
    </source>
</evidence>
<keyword evidence="3 12" id="KW-0489">Methyltransferase</keyword>
<keyword evidence="9" id="KW-0325">Glycoprotein</keyword>
<evidence type="ECO:0000256" key="9">
    <source>
        <dbReference type="ARBA" id="ARBA00023180"/>
    </source>
</evidence>
<keyword evidence="4" id="KW-0808">Transferase</keyword>
<evidence type="ECO:0000256" key="4">
    <source>
        <dbReference type="ARBA" id="ARBA00022679"/>
    </source>
</evidence>
<dbReference type="Pfam" id="PF03141">
    <property type="entry name" value="Methyltransf_29"/>
    <property type="match status" value="1"/>
</dbReference>
<keyword evidence="7 11" id="KW-1133">Transmembrane helix</keyword>
<feature type="transmembrane region" description="Helical" evidence="11">
    <location>
        <begin position="185"/>
        <end position="205"/>
    </location>
</feature>
<dbReference type="InterPro" id="IPR004159">
    <property type="entry name" value="Put_SAM_MeTrfase"/>
</dbReference>
<name>A0AAE1X282_9LAMI</name>
<dbReference type="Proteomes" id="UP001289374">
    <property type="component" value="Unassembled WGS sequence"/>
</dbReference>
<dbReference type="Gene3D" id="3.40.50.150">
    <property type="entry name" value="Vaccinia Virus protein VP39"/>
    <property type="match status" value="1"/>
</dbReference>
<feature type="compositionally biased region" description="Pro residues" evidence="10">
    <location>
        <begin position="255"/>
        <end position="279"/>
    </location>
</feature>
<proteinExistence type="inferred from homology"/>
<dbReference type="SUPFAM" id="SSF53335">
    <property type="entry name" value="S-adenosyl-L-methionine-dependent methyltransferases"/>
    <property type="match status" value="2"/>
</dbReference>
<evidence type="ECO:0000256" key="11">
    <source>
        <dbReference type="SAM" id="Phobius"/>
    </source>
</evidence>
<dbReference type="EMBL" id="JACGWL010000004">
    <property type="protein sequence ID" value="KAK4403304.1"/>
    <property type="molecule type" value="Genomic_DNA"/>
</dbReference>
<dbReference type="GO" id="GO:0000139">
    <property type="term" value="C:Golgi membrane"/>
    <property type="evidence" value="ECO:0007669"/>
    <property type="project" value="UniProtKB-SubCell"/>
</dbReference>
<evidence type="ECO:0000256" key="3">
    <source>
        <dbReference type="ARBA" id="ARBA00022603"/>
    </source>
</evidence>